<comment type="subcellular location">
    <subcellularLocation>
        <location evidence="1">Nucleus</location>
    </subcellularLocation>
</comment>
<evidence type="ECO:0000313" key="5">
    <source>
        <dbReference type="Proteomes" id="UP000094801"/>
    </source>
</evidence>
<dbReference type="Pfam" id="PF02792">
    <property type="entry name" value="Mago_nashi"/>
    <property type="match status" value="1"/>
</dbReference>
<keyword evidence="3" id="KW-0539">Nucleus</keyword>
<reference evidence="5" key="1">
    <citation type="submission" date="2016-04" db="EMBL/GenBank/DDBJ databases">
        <title>Comparative genomics of biotechnologically important yeasts.</title>
        <authorList>
            <consortium name="DOE Joint Genome Institute"/>
            <person name="Riley R."/>
            <person name="Haridas S."/>
            <person name="Wolfe K.H."/>
            <person name="Lopes M.R."/>
            <person name="Hittinger C.T."/>
            <person name="Goker M."/>
            <person name="Salamov A."/>
            <person name="Wisecaver J."/>
            <person name="Long T.M."/>
            <person name="Aerts A.L."/>
            <person name="Barry K."/>
            <person name="Choi C."/>
            <person name="Clum A."/>
            <person name="Coughlan A.Y."/>
            <person name="Deshpande S."/>
            <person name="Douglass A.P."/>
            <person name="Hanson S.J."/>
            <person name="Klenk H.-P."/>
            <person name="Labutti K."/>
            <person name="Lapidus A."/>
            <person name="Lindquist E."/>
            <person name="Lipzen A."/>
            <person name="Meier-Kolthoff J.P."/>
            <person name="Ohm R.A."/>
            <person name="Otillar R.P."/>
            <person name="Pangilinan J."/>
            <person name="Peng Y."/>
            <person name="Rokas A."/>
            <person name="Rosa C.A."/>
            <person name="Scheuner C."/>
            <person name="Sibirny A.A."/>
            <person name="Slot J.C."/>
            <person name="Stielow J.B."/>
            <person name="Sun H."/>
            <person name="Kurtzman C.P."/>
            <person name="Blackwell M."/>
            <person name="Grigoriev I.V."/>
            <person name="Jeffries T.W."/>
        </authorList>
    </citation>
    <scope>NUCLEOTIDE SEQUENCE [LARGE SCALE GENOMIC DNA]</scope>
    <source>
        <strain evidence="5">NRRL YB-2248</strain>
    </source>
</reference>
<proteinExistence type="inferred from homology"/>
<comment type="similarity">
    <text evidence="2">Belongs to the mago nashi family.</text>
</comment>
<dbReference type="PANTHER" id="PTHR12638">
    <property type="entry name" value="PROTEIN MAGO NASHI HOMOLOG"/>
    <property type="match status" value="1"/>
</dbReference>
<dbReference type="InterPro" id="IPR036605">
    <property type="entry name" value="Mago_nashi_sf"/>
</dbReference>
<dbReference type="Gene3D" id="3.30.1560.10">
    <property type="entry name" value="Mago nashi"/>
    <property type="match status" value="1"/>
</dbReference>
<sequence>MDSEHDSMADIEFTEQQSTGTAHIVTEIQPLYIRVYQGRKSAEIGHEFLEFDVRYDPGKASHGLLRYANQSNYRNEELIRKEVAISKIVVEQILRMIKESEIMLENDSKWPKPDGEAAKLELEIRYGNKTVVLKSKRLGSVTECKHTDDPEGLKVFFFFTQNLKSFILSMISLHFKVRPV</sequence>
<organism evidence="4 5">
    <name type="scientific">[Candida] arabinofermentans NRRL YB-2248</name>
    <dbReference type="NCBI Taxonomy" id="983967"/>
    <lineage>
        <taxon>Eukaryota</taxon>
        <taxon>Fungi</taxon>
        <taxon>Dikarya</taxon>
        <taxon>Ascomycota</taxon>
        <taxon>Saccharomycotina</taxon>
        <taxon>Pichiomycetes</taxon>
        <taxon>Pichiales</taxon>
        <taxon>Pichiaceae</taxon>
        <taxon>Ogataea</taxon>
        <taxon>Ogataea/Candida clade</taxon>
    </lineage>
</organism>
<keyword evidence="5" id="KW-1185">Reference proteome</keyword>
<dbReference type="GO" id="GO:0035145">
    <property type="term" value="C:exon-exon junction complex"/>
    <property type="evidence" value="ECO:0007669"/>
    <property type="project" value="InterPro"/>
</dbReference>
<dbReference type="STRING" id="983967.A0A1E4T8H3"/>
<dbReference type="Proteomes" id="UP000094801">
    <property type="component" value="Unassembled WGS sequence"/>
</dbReference>
<evidence type="ECO:0008006" key="6">
    <source>
        <dbReference type="Google" id="ProtNLM"/>
    </source>
</evidence>
<evidence type="ECO:0000313" key="4">
    <source>
        <dbReference type="EMBL" id="ODV88031.1"/>
    </source>
</evidence>
<accession>A0A1E4T8H3</accession>
<dbReference type="OrthoDB" id="6495301at2759"/>
<protein>
    <recommendedName>
        <fullName evidence="6">Mago nashi protein</fullName>
    </recommendedName>
</protein>
<dbReference type="AlphaFoldDB" id="A0A1E4T8H3"/>
<dbReference type="SUPFAM" id="SSF89817">
    <property type="entry name" value="Mago nashi protein"/>
    <property type="match status" value="1"/>
</dbReference>
<dbReference type="GO" id="GO:0008380">
    <property type="term" value="P:RNA splicing"/>
    <property type="evidence" value="ECO:0007669"/>
    <property type="project" value="InterPro"/>
</dbReference>
<name>A0A1E4T8H3_9ASCO</name>
<evidence type="ECO:0000256" key="1">
    <source>
        <dbReference type="ARBA" id="ARBA00004123"/>
    </source>
</evidence>
<evidence type="ECO:0000256" key="3">
    <source>
        <dbReference type="ARBA" id="ARBA00023242"/>
    </source>
</evidence>
<dbReference type="EMBL" id="KV453847">
    <property type="protein sequence ID" value="ODV88031.1"/>
    <property type="molecule type" value="Genomic_DNA"/>
</dbReference>
<evidence type="ECO:0000256" key="2">
    <source>
        <dbReference type="ARBA" id="ARBA00009270"/>
    </source>
</evidence>
<dbReference type="InterPro" id="IPR004023">
    <property type="entry name" value="Mago_nashi"/>
</dbReference>
<gene>
    <name evidence="4" type="ORF">CANARDRAFT_56238</name>
</gene>
<dbReference type="PANTHER" id="PTHR12638:SF0">
    <property type="entry name" value="MAGO HOMOLOG, EXON JUNCTION COMPLEX SUBUNIT-RELATED"/>
    <property type="match status" value="1"/>
</dbReference>